<keyword evidence="2" id="KW-1003">Cell membrane</keyword>
<accession>A0A8C4RIU4</accession>
<feature type="domain" description="G-protein coupled receptors family 1 profile" evidence="13">
    <location>
        <begin position="50"/>
        <end position="293"/>
    </location>
</feature>
<dbReference type="PROSITE" id="PS50262">
    <property type="entry name" value="G_PROTEIN_RECEP_F1_2"/>
    <property type="match status" value="1"/>
</dbReference>
<feature type="transmembrane region" description="Helical" evidence="12">
    <location>
        <begin position="277"/>
        <end position="300"/>
    </location>
</feature>
<evidence type="ECO:0000256" key="5">
    <source>
        <dbReference type="ARBA" id="ARBA00023040"/>
    </source>
</evidence>
<keyword evidence="15" id="KW-1185">Reference proteome</keyword>
<dbReference type="GO" id="GO:0005886">
    <property type="term" value="C:plasma membrane"/>
    <property type="evidence" value="ECO:0007669"/>
    <property type="project" value="UniProtKB-SubCell"/>
</dbReference>
<dbReference type="Ensembl" id="ENSECRT00000002804.1">
    <property type="protein sequence ID" value="ENSECRP00000002761.1"/>
    <property type="gene ID" value="ENSECRG00000001882.1"/>
</dbReference>
<keyword evidence="8 11" id="KW-0675">Receptor</keyword>
<comment type="similarity">
    <text evidence="11">Belongs to the G-protein coupled receptor 1 family.</text>
</comment>
<dbReference type="PRINTS" id="PR00237">
    <property type="entry name" value="GPCRRHODOPSN"/>
</dbReference>
<dbReference type="InterPro" id="IPR009132">
    <property type="entry name" value="TAAR_fam"/>
</dbReference>
<protein>
    <recommendedName>
        <fullName evidence="13">G-protein coupled receptors family 1 profile domain-containing protein</fullName>
    </recommendedName>
</protein>
<evidence type="ECO:0000256" key="7">
    <source>
        <dbReference type="ARBA" id="ARBA00023157"/>
    </source>
</evidence>
<feature type="transmembrane region" description="Helical" evidence="12">
    <location>
        <begin position="196"/>
        <end position="216"/>
    </location>
</feature>
<evidence type="ECO:0000256" key="1">
    <source>
        <dbReference type="ARBA" id="ARBA00004651"/>
    </source>
</evidence>
<dbReference type="PRINTS" id="PR01830">
    <property type="entry name" value="TRACEAMINER"/>
</dbReference>
<evidence type="ECO:0000256" key="6">
    <source>
        <dbReference type="ARBA" id="ARBA00023136"/>
    </source>
</evidence>
<keyword evidence="9" id="KW-0325">Glycoprotein</keyword>
<comment type="subcellular location">
    <subcellularLocation>
        <location evidence="1">Cell membrane</location>
        <topology evidence="1">Multi-pass membrane protein</topology>
    </subcellularLocation>
</comment>
<keyword evidence="3 11" id="KW-0812">Transmembrane</keyword>
<evidence type="ECO:0000256" key="3">
    <source>
        <dbReference type="ARBA" id="ARBA00022692"/>
    </source>
</evidence>
<keyword evidence="6 12" id="KW-0472">Membrane</keyword>
<feature type="transmembrane region" description="Helical" evidence="12">
    <location>
        <begin position="312"/>
        <end position="331"/>
    </location>
</feature>
<evidence type="ECO:0000256" key="10">
    <source>
        <dbReference type="ARBA" id="ARBA00023224"/>
    </source>
</evidence>
<keyword evidence="5 11" id="KW-0297">G-protein coupled receptor</keyword>
<dbReference type="CDD" id="cd15055">
    <property type="entry name" value="7tmA_TAARs"/>
    <property type="match status" value="1"/>
</dbReference>
<reference evidence="14" key="1">
    <citation type="submission" date="2021-06" db="EMBL/GenBank/DDBJ databases">
        <authorList>
            <consortium name="Wellcome Sanger Institute Data Sharing"/>
        </authorList>
    </citation>
    <scope>NUCLEOTIDE SEQUENCE [LARGE SCALE GENOMIC DNA]</scope>
</reference>
<dbReference type="AlphaFoldDB" id="A0A8C4RIU4"/>
<name>A0A8C4RIU4_ERPCA</name>
<dbReference type="Proteomes" id="UP000694620">
    <property type="component" value="Chromosome 3"/>
</dbReference>
<dbReference type="PANTHER" id="PTHR24249:SF381">
    <property type="entry name" value="TRACE AMINE ASSOCIATED RECEPTOR 19P-RELATED"/>
    <property type="match status" value="1"/>
</dbReference>
<dbReference type="InterPro" id="IPR050569">
    <property type="entry name" value="TAAR"/>
</dbReference>
<dbReference type="GeneTree" id="ENSGT01120000271932"/>
<evidence type="ECO:0000313" key="14">
    <source>
        <dbReference type="Ensembl" id="ENSECRP00000002761.1"/>
    </source>
</evidence>
<evidence type="ECO:0000256" key="2">
    <source>
        <dbReference type="ARBA" id="ARBA00022475"/>
    </source>
</evidence>
<evidence type="ECO:0000256" key="11">
    <source>
        <dbReference type="RuleBase" id="RU000688"/>
    </source>
</evidence>
<feature type="transmembrane region" description="Helical" evidence="12">
    <location>
        <begin position="107"/>
        <end position="129"/>
    </location>
</feature>
<dbReference type="PROSITE" id="PS00237">
    <property type="entry name" value="G_PROTEIN_RECEP_F1_1"/>
    <property type="match status" value="1"/>
</dbReference>
<keyword evidence="4 12" id="KW-1133">Transmembrane helix</keyword>
<organism evidence="14 15">
    <name type="scientific">Erpetoichthys calabaricus</name>
    <name type="common">Rope fish</name>
    <name type="synonym">Calamoichthys calabaricus</name>
    <dbReference type="NCBI Taxonomy" id="27687"/>
    <lineage>
        <taxon>Eukaryota</taxon>
        <taxon>Metazoa</taxon>
        <taxon>Chordata</taxon>
        <taxon>Craniata</taxon>
        <taxon>Vertebrata</taxon>
        <taxon>Euteleostomi</taxon>
        <taxon>Actinopterygii</taxon>
        <taxon>Polypteriformes</taxon>
        <taxon>Polypteridae</taxon>
        <taxon>Erpetoichthys</taxon>
    </lineage>
</organism>
<dbReference type="InterPro" id="IPR000276">
    <property type="entry name" value="GPCR_Rhodpsn"/>
</dbReference>
<dbReference type="InterPro" id="IPR017452">
    <property type="entry name" value="GPCR_Rhodpsn_7TM"/>
</dbReference>
<evidence type="ECO:0000256" key="4">
    <source>
        <dbReference type="ARBA" id="ARBA00022989"/>
    </source>
</evidence>
<evidence type="ECO:0000256" key="12">
    <source>
        <dbReference type="SAM" id="Phobius"/>
    </source>
</evidence>
<keyword evidence="10 11" id="KW-0807">Transducer</keyword>
<proteinExistence type="inferred from homology"/>
<keyword evidence="7" id="KW-1015">Disulfide bond</keyword>
<feature type="transmembrane region" description="Helical" evidence="12">
    <location>
        <begin position="237"/>
        <end position="257"/>
    </location>
</feature>
<reference evidence="14" key="3">
    <citation type="submission" date="2025-09" db="UniProtKB">
        <authorList>
            <consortium name="Ensembl"/>
        </authorList>
    </citation>
    <scope>IDENTIFICATION</scope>
</reference>
<evidence type="ECO:0000313" key="15">
    <source>
        <dbReference type="Proteomes" id="UP000694620"/>
    </source>
</evidence>
<feature type="transmembrane region" description="Helical" evidence="12">
    <location>
        <begin position="35"/>
        <end position="58"/>
    </location>
</feature>
<dbReference type="Pfam" id="PF00001">
    <property type="entry name" value="7tm_1"/>
    <property type="match status" value="1"/>
</dbReference>
<feature type="transmembrane region" description="Helical" evidence="12">
    <location>
        <begin position="149"/>
        <end position="171"/>
    </location>
</feature>
<dbReference type="GO" id="GO:0001594">
    <property type="term" value="F:trace-amine receptor activity"/>
    <property type="evidence" value="ECO:0007669"/>
    <property type="project" value="InterPro"/>
</dbReference>
<dbReference type="SUPFAM" id="SSF81321">
    <property type="entry name" value="Family A G protein-coupled receptor-like"/>
    <property type="match status" value="1"/>
</dbReference>
<reference evidence="14" key="2">
    <citation type="submission" date="2025-08" db="UniProtKB">
        <authorList>
            <consortium name="Ensembl"/>
        </authorList>
    </citation>
    <scope>IDENTIFICATION</scope>
</reference>
<feature type="transmembrane region" description="Helical" evidence="12">
    <location>
        <begin position="70"/>
        <end position="87"/>
    </location>
</feature>
<dbReference type="PANTHER" id="PTHR24249">
    <property type="entry name" value="HISTAMINE RECEPTOR-RELATED G-PROTEIN COUPLED RECEPTOR"/>
    <property type="match status" value="1"/>
</dbReference>
<dbReference type="Gene3D" id="1.20.1070.10">
    <property type="entry name" value="Rhodopsin 7-helix transmembrane proteins"/>
    <property type="match status" value="1"/>
</dbReference>
<evidence type="ECO:0000256" key="9">
    <source>
        <dbReference type="ARBA" id="ARBA00023180"/>
    </source>
</evidence>
<evidence type="ECO:0000256" key="8">
    <source>
        <dbReference type="ARBA" id="ARBA00023170"/>
    </source>
</evidence>
<evidence type="ECO:0000259" key="13">
    <source>
        <dbReference type="PROSITE" id="PS50262"/>
    </source>
</evidence>
<sequence>MDGIYLKSQQLVQYCYPHDNRSCLREIRSSAVYGMLYILSALSVMLTVVGNLLVVISVSHFKQLHTPSNLLVLSLAGADFLIGILLMPFEITKIIESCWYFGDRFCFFNALVDYTLTSVSVSNLIFIAIDRYVAICDPLLYSAKITVPIVQLIIITSWIFSMVYTWAVFFFKRYYVSFGSVSVCVGDCEGIYAESWVLMEFIIMFLIPCAVMASLYSKIFVVARRHLKIINSVNQQISAKTLGIVISVFFICWVPLYTCTIIDTYTTLPVPNVMFNILAWLVYFNSGMNPIIYALFYPWFKKSVKLIVTLKIFTCTVLEGVAPISLLSNIIT</sequence>